<sequence length="1556" mass="178186">MSYRVNNAEIEGQHPLLKVTPVRFLRIRLILIIIISIMTGCMFALALRWSKKLYNWFLFTPCNVEETGTHYRVDTQNGQQFTLEKQQMNGIYYFTFRLLKYAFDPKTQCYQPIEFETDGKIIKDIIANRNVLTQNLKIQYYGKCQLQIPIQPLAEFLFEHLTGPFNILQYFAVAVWFAQNSITFPILILAFTAIAVIVNYILYRRSRSLLQKLANIHQNVILKSDTLRTVNGSELLPGDYIILQEGQQLNCDCAILQGDVMVNEATLTGENVPIPKTALPDHSVKFNFESLNQHCLFEGTSIVKVNTTTENVAIVLRTGFSSLRGQYFRNVLFPAPPSQRFYVQAAKFILTFATIIAIVYGFMLIKYIPMEFKTSLLVLRFLDNIVWSIPPSMPIFFNICKTASLVRLSSIGINGSNADKIESAGRIDTCCFDKTGTLTTLGLKAIKVWTHDQSLEQIANYILACCHHLLLINGELQGDPLEIEMLNFIGWKINFEGKSFFSVKKDSQEFEIIKIFDFSSARQMMSVIATDGTNFYLFSKGSPEMINQQSQDKKQVVLDEVKKYASNGFRVLGLGYRKLNNNQLDLQREELETQLNIVGMFVLENPLKDDTPQVIQTLRNSGLDIKVISGDSPLTTIYCAKISGIIDFNSEVVILDYNSSKRQIVIFDNDNQANYDENAIENQNLIEQIIQNPKMTALTGKFLEFISKFLTIANPNRETSISMTQNNSSNQIFSDNNAIEFDDTKMKELTKKLISKTRVFARQKPEQKKQIVALLQEMGRQVMMTGDGANDCSAIAQAQVGISFSESDASYTAPFSSKSTSLKCCVQVLAQGKAAIMTIIEVFQYQLSVNGIKFAAVTIMFLEVQNFSEFQTVYVGFISNIPLLIFLCISSPTTELAEYIPLDDQFSYQNQIQIYTNIFFAVLGLCINYGILTTTDRFFEYSKPIEKFQREGYLNSIMFLSLMYYFMSFGVSIYVSNPFKVKYYKNILLTLWTTLGFVVAIVSFIFPQRASWCDVIDIKEDTFKGFNWVVLSVVIVTSFLGFFFQALLQRYIPSINSVFSTQIQIQLQIRFINFIKCLFCFSWQDHYHKALKLSSYITVDDALSDLLKTQPKGYKPWHPSLNVRLRVQEEERTQEFYSFVQQQIKIKQRGINTQHPMQFVQVQGPEFFENLVCKCSFSPAEAAQEEEEGGEGGGEEAEGGGACEAEGGGDQEGGEGEGEEVEFIVKKTKAHGKDFSFLQVGTQSNLNQYIPQPQQADQLSQYDLRLQAQELLIKQFMEKQNQLTQQLSLLQQSQGVFVPSLFPQVVDTNYLTPQQQAQMLYMLQLQQQQQQIQQQLLQQQMLNPLSFQSSPTIVKNDNIQTQQQYQIPLQQPLVYTQTVTQPILNQQQLLLQQQLLQQQQIPQQLTQQQLLQQPQQLLNQQQIPQSQPQQQVQSQIPQQIPQFQQQQIPQQIPQFQQQQIPQQQIQGFQQQIPQQVQQQNIQQQPYQSIQQQQPYQQIPQQQQQQQIQQQQQSGFLQQPQQQQNVPQLEQLLAQQMAQPLMQPQFLQKQPQIIGVG</sequence>
<dbReference type="PANTHER" id="PTHR45630">
    <property type="entry name" value="CATION-TRANSPORTING ATPASE-RELATED"/>
    <property type="match status" value="1"/>
</dbReference>
<dbReference type="Pfam" id="PF00122">
    <property type="entry name" value="E1-E2_ATPase"/>
    <property type="match status" value="1"/>
</dbReference>
<dbReference type="GO" id="GO:0005524">
    <property type="term" value="F:ATP binding"/>
    <property type="evidence" value="ECO:0007669"/>
    <property type="project" value="UniProtKB-KW"/>
</dbReference>
<dbReference type="OMA" id="ISIMTGC"/>
<gene>
    <name evidence="15" type="ORF">POCTA_138.1.T0180316</name>
</gene>
<dbReference type="GO" id="GO:0016887">
    <property type="term" value="F:ATP hydrolysis activity"/>
    <property type="evidence" value="ECO:0007669"/>
    <property type="project" value="InterPro"/>
</dbReference>
<dbReference type="InterPro" id="IPR018303">
    <property type="entry name" value="ATPase_P-typ_P_site"/>
</dbReference>
<feature type="compositionally biased region" description="Acidic residues" evidence="12">
    <location>
        <begin position="1207"/>
        <end position="1220"/>
    </location>
</feature>
<feature type="transmembrane region" description="Helical" evidence="13">
    <location>
        <begin position="874"/>
        <end position="892"/>
    </location>
</feature>
<keyword evidence="5" id="KW-0547">Nucleotide-binding</keyword>
<evidence type="ECO:0000259" key="14">
    <source>
        <dbReference type="Pfam" id="PF00122"/>
    </source>
</evidence>
<dbReference type="EMBL" id="CAJJDP010000018">
    <property type="protein sequence ID" value="CAD8146466.1"/>
    <property type="molecule type" value="Genomic_DNA"/>
</dbReference>
<protein>
    <recommendedName>
        <fullName evidence="14">P-type ATPase A domain-containing protein</fullName>
    </recommendedName>
</protein>
<keyword evidence="6" id="KW-0067">ATP-binding</keyword>
<evidence type="ECO:0000313" key="16">
    <source>
        <dbReference type="Proteomes" id="UP000683925"/>
    </source>
</evidence>
<evidence type="ECO:0000256" key="2">
    <source>
        <dbReference type="ARBA" id="ARBA00022553"/>
    </source>
</evidence>
<feature type="transmembrane region" description="Helical" evidence="13">
    <location>
        <begin position="843"/>
        <end position="862"/>
    </location>
</feature>
<keyword evidence="16" id="KW-1185">Reference proteome</keyword>
<dbReference type="InterPro" id="IPR006544">
    <property type="entry name" value="P-type_TPase_V"/>
</dbReference>
<name>A0A8S1T4H7_PAROT</name>
<dbReference type="InterPro" id="IPR001757">
    <property type="entry name" value="P_typ_ATPase"/>
</dbReference>
<evidence type="ECO:0000256" key="5">
    <source>
        <dbReference type="ARBA" id="ARBA00022741"/>
    </source>
</evidence>
<dbReference type="PROSITE" id="PS00154">
    <property type="entry name" value="ATPASE_E1_E2"/>
    <property type="match status" value="1"/>
</dbReference>
<feature type="transmembrane region" description="Helical" evidence="13">
    <location>
        <begin position="1026"/>
        <end position="1048"/>
    </location>
</feature>
<keyword evidence="11" id="KW-0175">Coiled coil</keyword>
<keyword evidence="4" id="KW-0479">Metal-binding</keyword>
<evidence type="ECO:0000313" key="15">
    <source>
        <dbReference type="EMBL" id="CAD8146466.1"/>
    </source>
</evidence>
<feature type="transmembrane region" description="Helical" evidence="13">
    <location>
        <begin position="912"/>
        <end position="932"/>
    </location>
</feature>
<evidence type="ECO:0000256" key="8">
    <source>
        <dbReference type="ARBA" id="ARBA00022967"/>
    </source>
</evidence>
<feature type="compositionally biased region" description="Acidic residues" evidence="12">
    <location>
        <begin position="1183"/>
        <end position="1198"/>
    </location>
</feature>
<keyword evidence="8" id="KW-1278">Translocase</keyword>
<dbReference type="InterPro" id="IPR044492">
    <property type="entry name" value="P_typ_ATPase_HD_dom"/>
</dbReference>
<dbReference type="GO" id="GO:0140358">
    <property type="term" value="F:P-type transmembrane transporter activity"/>
    <property type="evidence" value="ECO:0007669"/>
    <property type="project" value="InterPro"/>
</dbReference>
<evidence type="ECO:0000256" key="1">
    <source>
        <dbReference type="ARBA" id="ARBA00004141"/>
    </source>
</evidence>
<dbReference type="SFLD" id="SFLDS00003">
    <property type="entry name" value="Haloacid_Dehalogenase"/>
    <property type="match status" value="1"/>
</dbReference>
<keyword evidence="9 13" id="KW-1133">Transmembrane helix</keyword>
<dbReference type="InterPro" id="IPR059000">
    <property type="entry name" value="ATPase_P-type_domA"/>
</dbReference>
<evidence type="ECO:0000256" key="7">
    <source>
        <dbReference type="ARBA" id="ARBA00022842"/>
    </source>
</evidence>
<dbReference type="Proteomes" id="UP000683925">
    <property type="component" value="Unassembled WGS sequence"/>
</dbReference>
<evidence type="ECO:0000256" key="3">
    <source>
        <dbReference type="ARBA" id="ARBA00022692"/>
    </source>
</evidence>
<dbReference type="Pfam" id="PF13246">
    <property type="entry name" value="Cation_ATPase"/>
    <property type="match status" value="1"/>
</dbReference>
<dbReference type="PANTHER" id="PTHR45630:SF8">
    <property type="entry name" value="CATION-TRANSPORTING ATPASE"/>
    <property type="match status" value="1"/>
</dbReference>
<keyword evidence="3 13" id="KW-0812">Transmembrane</keyword>
<keyword evidence="2" id="KW-0597">Phosphoprotein</keyword>
<feature type="coiled-coil region" evidence="11">
    <location>
        <begin position="1266"/>
        <end position="1293"/>
    </location>
</feature>
<keyword evidence="7" id="KW-0460">Magnesium</keyword>
<feature type="transmembrane region" description="Helical" evidence="13">
    <location>
        <begin position="348"/>
        <end position="368"/>
    </location>
</feature>
<comment type="subcellular location">
    <subcellularLocation>
        <location evidence="1">Membrane</location>
        <topology evidence="1">Multi-pass membrane protein</topology>
    </subcellularLocation>
</comment>
<feature type="transmembrane region" description="Helical" evidence="13">
    <location>
        <begin position="25"/>
        <end position="47"/>
    </location>
</feature>
<dbReference type="NCBIfam" id="TIGR01657">
    <property type="entry name" value="P-ATPase-V"/>
    <property type="match status" value="1"/>
</dbReference>
<organism evidence="15 16">
    <name type="scientific">Paramecium octaurelia</name>
    <dbReference type="NCBI Taxonomy" id="43137"/>
    <lineage>
        <taxon>Eukaryota</taxon>
        <taxon>Sar</taxon>
        <taxon>Alveolata</taxon>
        <taxon>Ciliophora</taxon>
        <taxon>Intramacronucleata</taxon>
        <taxon>Oligohymenophorea</taxon>
        <taxon>Peniculida</taxon>
        <taxon>Parameciidae</taxon>
        <taxon>Paramecium</taxon>
    </lineage>
</organism>
<feature type="transmembrane region" description="Helical" evidence="13">
    <location>
        <begin position="987"/>
        <end position="1006"/>
    </location>
</feature>
<feature type="transmembrane region" description="Helical" evidence="13">
    <location>
        <begin position="184"/>
        <end position="203"/>
    </location>
</feature>
<accession>A0A8S1T4H7</accession>
<dbReference type="GO" id="GO:0046872">
    <property type="term" value="F:metal ion binding"/>
    <property type="evidence" value="ECO:0007669"/>
    <property type="project" value="UniProtKB-KW"/>
</dbReference>
<evidence type="ECO:0000256" key="11">
    <source>
        <dbReference type="SAM" id="Coils"/>
    </source>
</evidence>
<evidence type="ECO:0000256" key="13">
    <source>
        <dbReference type="SAM" id="Phobius"/>
    </source>
</evidence>
<dbReference type="OrthoDB" id="10256233at2759"/>
<feature type="domain" description="P-type ATPase A" evidence="14">
    <location>
        <begin position="220"/>
        <end position="328"/>
    </location>
</feature>
<dbReference type="NCBIfam" id="TIGR01494">
    <property type="entry name" value="ATPase_P-type"/>
    <property type="match status" value="2"/>
</dbReference>
<reference evidence="15" key="1">
    <citation type="submission" date="2021-01" db="EMBL/GenBank/DDBJ databases">
        <authorList>
            <consortium name="Genoscope - CEA"/>
            <person name="William W."/>
        </authorList>
    </citation>
    <scope>NUCLEOTIDE SEQUENCE</scope>
</reference>
<evidence type="ECO:0000256" key="12">
    <source>
        <dbReference type="SAM" id="MobiDB-lite"/>
    </source>
</evidence>
<evidence type="ECO:0000256" key="4">
    <source>
        <dbReference type="ARBA" id="ARBA00022723"/>
    </source>
</evidence>
<proteinExistence type="predicted"/>
<evidence type="ECO:0000256" key="9">
    <source>
        <dbReference type="ARBA" id="ARBA00022989"/>
    </source>
</evidence>
<evidence type="ECO:0000256" key="6">
    <source>
        <dbReference type="ARBA" id="ARBA00022840"/>
    </source>
</evidence>
<comment type="caution">
    <text evidence="15">The sequence shown here is derived from an EMBL/GenBank/DDBJ whole genome shotgun (WGS) entry which is preliminary data.</text>
</comment>
<feature type="region of interest" description="Disordered" evidence="12">
    <location>
        <begin position="1182"/>
        <end position="1220"/>
    </location>
</feature>
<feature type="transmembrane region" description="Helical" evidence="13">
    <location>
        <begin position="953"/>
        <end position="975"/>
    </location>
</feature>
<keyword evidence="10 13" id="KW-0472">Membrane</keyword>
<dbReference type="SFLD" id="SFLDF00027">
    <property type="entry name" value="p-type_atpase"/>
    <property type="match status" value="1"/>
</dbReference>
<evidence type="ECO:0000256" key="10">
    <source>
        <dbReference type="ARBA" id="ARBA00023136"/>
    </source>
</evidence>
<dbReference type="SFLD" id="SFLDG00002">
    <property type="entry name" value="C1.7:_P-type_atpase_like"/>
    <property type="match status" value="1"/>
</dbReference>
<dbReference type="GO" id="GO:0019829">
    <property type="term" value="F:ATPase-coupled monoatomic cation transmembrane transporter activity"/>
    <property type="evidence" value="ECO:0007669"/>
    <property type="project" value="TreeGrafter"/>
</dbReference>
<dbReference type="GO" id="GO:0016020">
    <property type="term" value="C:membrane"/>
    <property type="evidence" value="ECO:0007669"/>
    <property type="project" value="UniProtKB-SubCell"/>
</dbReference>